<dbReference type="SUPFAM" id="SSF52540">
    <property type="entry name" value="P-loop containing nucleoside triphosphate hydrolases"/>
    <property type="match status" value="1"/>
</dbReference>
<proteinExistence type="predicted"/>
<organism evidence="3 4">
    <name type="scientific">Vitis vinifera</name>
    <name type="common">Grape</name>
    <dbReference type="NCBI Taxonomy" id="29760"/>
    <lineage>
        <taxon>Eukaryota</taxon>
        <taxon>Viridiplantae</taxon>
        <taxon>Streptophyta</taxon>
        <taxon>Embryophyta</taxon>
        <taxon>Tracheophyta</taxon>
        <taxon>Spermatophyta</taxon>
        <taxon>Magnoliopsida</taxon>
        <taxon>eudicotyledons</taxon>
        <taxon>Gunneridae</taxon>
        <taxon>Pentapetalae</taxon>
        <taxon>rosids</taxon>
        <taxon>Vitales</taxon>
        <taxon>Vitaceae</taxon>
        <taxon>Viteae</taxon>
        <taxon>Vitis</taxon>
    </lineage>
</organism>
<evidence type="ECO:0000256" key="1">
    <source>
        <dbReference type="ARBA" id="ARBA00022821"/>
    </source>
</evidence>
<keyword evidence="4" id="KW-1185">Reference proteome</keyword>
<dbReference type="Proteomes" id="UP001227230">
    <property type="component" value="Chromosome 13"/>
</dbReference>
<feature type="domain" description="NB-ARC" evidence="2">
    <location>
        <begin position="55"/>
        <end position="112"/>
    </location>
</feature>
<evidence type="ECO:0000313" key="4">
    <source>
        <dbReference type="Proteomes" id="UP001227230"/>
    </source>
</evidence>
<keyword evidence="1" id="KW-0611">Plant defense</keyword>
<dbReference type="Pfam" id="PF00931">
    <property type="entry name" value="NB-ARC"/>
    <property type="match status" value="1"/>
</dbReference>
<accession>A0ABY9D3J8</accession>
<evidence type="ECO:0000313" key="3">
    <source>
        <dbReference type="EMBL" id="WKA02103.1"/>
    </source>
</evidence>
<dbReference type="Gene3D" id="3.40.50.300">
    <property type="entry name" value="P-loop containing nucleotide triphosphate hydrolases"/>
    <property type="match status" value="1"/>
</dbReference>
<dbReference type="PANTHER" id="PTHR36766:SF51">
    <property type="entry name" value="DISEASE RESISTANCE RPP13-LIKE PROTEIN 1"/>
    <property type="match status" value="1"/>
</dbReference>
<gene>
    <name evidence="3" type="ORF">VitviT2T_020328</name>
</gene>
<reference evidence="3 4" key="1">
    <citation type="journal article" date="2023" name="Hortic Res">
        <title>The complete reference genome for grapevine (Vitis vinifera L.) genetics and breeding.</title>
        <authorList>
            <person name="Shi X."/>
            <person name="Cao S."/>
            <person name="Wang X."/>
            <person name="Huang S."/>
            <person name="Wang Y."/>
            <person name="Liu Z."/>
            <person name="Liu W."/>
            <person name="Leng X."/>
            <person name="Peng Y."/>
            <person name="Wang N."/>
            <person name="Wang Y."/>
            <person name="Ma Z."/>
            <person name="Xu X."/>
            <person name="Zhang F."/>
            <person name="Xue H."/>
            <person name="Zhong H."/>
            <person name="Wang Y."/>
            <person name="Zhang K."/>
            <person name="Velt A."/>
            <person name="Avia K."/>
            <person name="Holtgrawe D."/>
            <person name="Grimplet J."/>
            <person name="Matus J.T."/>
            <person name="Ware D."/>
            <person name="Wu X."/>
            <person name="Wang H."/>
            <person name="Liu C."/>
            <person name="Fang Y."/>
            <person name="Rustenholz C."/>
            <person name="Cheng Z."/>
            <person name="Xiao H."/>
            <person name="Zhou Y."/>
        </authorList>
    </citation>
    <scope>NUCLEOTIDE SEQUENCE [LARGE SCALE GENOMIC DNA]</scope>
    <source>
        <strain evidence="4">cv. Pinot noir / PN40024</strain>
        <tissue evidence="3">Leaf</tissue>
    </source>
</reference>
<dbReference type="EMBL" id="CP126660">
    <property type="protein sequence ID" value="WKA02103.1"/>
    <property type="molecule type" value="Genomic_DNA"/>
</dbReference>
<name>A0ABY9D3J8_VITVI</name>
<sequence>MRSKIEDITSRLQDISAQKNDLHLAEDIAAGRSTTTREILPTTCLVDESRVCGRETDKTAILDLLLHDHEPSADAVRVIPIIGMGGVGKTTLAQLAYNDDKAKSHFDLRVWACL</sequence>
<dbReference type="InterPro" id="IPR027417">
    <property type="entry name" value="P-loop_NTPase"/>
</dbReference>
<dbReference type="InterPro" id="IPR002182">
    <property type="entry name" value="NB-ARC"/>
</dbReference>
<protein>
    <recommendedName>
        <fullName evidence="2">NB-ARC domain-containing protein</fullName>
    </recommendedName>
</protein>
<dbReference type="PANTHER" id="PTHR36766">
    <property type="entry name" value="PLANT BROAD-SPECTRUM MILDEW RESISTANCE PROTEIN RPW8"/>
    <property type="match status" value="1"/>
</dbReference>
<evidence type="ECO:0000259" key="2">
    <source>
        <dbReference type="Pfam" id="PF00931"/>
    </source>
</evidence>